<name>E9G4W0_DAPPU</name>
<dbReference type="OMA" id="HIAENEH"/>
<dbReference type="InterPro" id="IPR036273">
    <property type="entry name" value="CRAL/TRIO_N_dom_sf"/>
</dbReference>
<dbReference type="InterPro" id="IPR011074">
    <property type="entry name" value="CRAL/TRIO_N_dom"/>
</dbReference>
<dbReference type="SUPFAM" id="SSF101576">
    <property type="entry name" value="Supernatant protein factor (SPF), C-terminal domain"/>
    <property type="match status" value="1"/>
</dbReference>
<evidence type="ECO:0000313" key="3">
    <source>
        <dbReference type="EMBL" id="EFX85367.1"/>
    </source>
</evidence>
<dbReference type="PANTHER" id="PTHR23324">
    <property type="entry name" value="SEC14 RELATED PROTEIN"/>
    <property type="match status" value="1"/>
</dbReference>
<dbReference type="GO" id="GO:0005737">
    <property type="term" value="C:cytoplasm"/>
    <property type="evidence" value="ECO:0000318"/>
    <property type="project" value="GO_Central"/>
</dbReference>
<feature type="domain" description="GOLD" evidence="2">
    <location>
        <begin position="207"/>
        <end position="309"/>
    </location>
</feature>
<dbReference type="CDD" id="cd00170">
    <property type="entry name" value="SEC14"/>
    <property type="match status" value="1"/>
</dbReference>
<dbReference type="PROSITE" id="PS50191">
    <property type="entry name" value="CRAL_TRIO"/>
    <property type="match status" value="1"/>
</dbReference>
<dbReference type="KEGG" id="dpx:DAPPUDRAFT_314176"/>
<dbReference type="Pfam" id="PF00650">
    <property type="entry name" value="CRAL_TRIO"/>
    <property type="match status" value="1"/>
</dbReference>
<dbReference type="PhylomeDB" id="E9G4W0"/>
<evidence type="ECO:0000259" key="1">
    <source>
        <dbReference type="PROSITE" id="PS50191"/>
    </source>
</evidence>
<dbReference type="InterPro" id="IPR009038">
    <property type="entry name" value="GOLD_dom"/>
</dbReference>
<dbReference type="SMART" id="SM00516">
    <property type="entry name" value="SEC14"/>
    <property type="match status" value="1"/>
</dbReference>
<organism evidence="3 4">
    <name type="scientific">Daphnia pulex</name>
    <name type="common">Water flea</name>
    <dbReference type="NCBI Taxonomy" id="6669"/>
    <lineage>
        <taxon>Eukaryota</taxon>
        <taxon>Metazoa</taxon>
        <taxon>Ecdysozoa</taxon>
        <taxon>Arthropoda</taxon>
        <taxon>Crustacea</taxon>
        <taxon>Branchiopoda</taxon>
        <taxon>Diplostraca</taxon>
        <taxon>Cladocera</taxon>
        <taxon>Anomopoda</taxon>
        <taxon>Daphniidae</taxon>
        <taxon>Daphnia</taxon>
    </lineage>
</organism>
<dbReference type="SUPFAM" id="SSF52087">
    <property type="entry name" value="CRAL/TRIO domain"/>
    <property type="match status" value="1"/>
</dbReference>
<dbReference type="EMBL" id="GL732532">
    <property type="protein sequence ID" value="EFX85367.1"/>
    <property type="molecule type" value="Genomic_DNA"/>
</dbReference>
<dbReference type="Proteomes" id="UP000000305">
    <property type="component" value="Unassembled WGS sequence"/>
</dbReference>
<sequence>MDLNVELSDSQKTILKQFREVVKDLQLTNSEDAFLARWLIARDFDMPKAEKMLRNSLELRRQWKLDSILNDFKPPEVLINYLSAGITGQDKLLNPFIDASIKLAKLYEAIYPEYLHNVFAVNAPKIAYILMSIMKPLVPEKTMSKVHIFSHDDKVWKAAILKHVNPDQLPVAYGGTLTDPDGNPNCITVVNMGGKVPKSYHFRYKPDTANKKSLSIPKDSKEHLEFPVKQAGALLKWDFHLEEGEISFAVYRKEGNELIPIVPPNRIDCDMSTEEGEVRCDEPGVYIVEFDNDCPSNLRSKKVWYAISVEDNPALSNRE</sequence>
<proteinExistence type="predicted"/>
<dbReference type="AlphaFoldDB" id="E9G4W0"/>
<dbReference type="Gene3D" id="2.60.120.680">
    <property type="entry name" value="GOLD domain"/>
    <property type="match status" value="1"/>
</dbReference>
<dbReference type="SUPFAM" id="SSF46938">
    <property type="entry name" value="CRAL/TRIO N-terminal domain"/>
    <property type="match status" value="1"/>
</dbReference>
<keyword evidence="4" id="KW-1185">Reference proteome</keyword>
<reference evidence="3 4" key="1">
    <citation type="journal article" date="2011" name="Science">
        <title>The ecoresponsive genome of Daphnia pulex.</title>
        <authorList>
            <person name="Colbourne J.K."/>
            <person name="Pfrender M.E."/>
            <person name="Gilbert D."/>
            <person name="Thomas W.K."/>
            <person name="Tucker A."/>
            <person name="Oakley T.H."/>
            <person name="Tokishita S."/>
            <person name="Aerts A."/>
            <person name="Arnold G.J."/>
            <person name="Basu M.K."/>
            <person name="Bauer D.J."/>
            <person name="Caceres C.E."/>
            <person name="Carmel L."/>
            <person name="Casola C."/>
            <person name="Choi J.H."/>
            <person name="Detter J.C."/>
            <person name="Dong Q."/>
            <person name="Dusheyko S."/>
            <person name="Eads B.D."/>
            <person name="Frohlich T."/>
            <person name="Geiler-Samerotte K.A."/>
            <person name="Gerlach D."/>
            <person name="Hatcher P."/>
            <person name="Jogdeo S."/>
            <person name="Krijgsveld J."/>
            <person name="Kriventseva E.V."/>
            <person name="Kultz D."/>
            <person name="Laforsch C."/>
            <person name="Lindquist E."/>
            <person name="Lopez J."/>
            <person name="Manak J.R."/>
            <person name="Muller J."/>
            <person name="Pangilinan J."/>
            <person name="Patwardhan R.P."/>
            <person name="Pitluck S."/>
            <person name="Pritham E.J."/>
            <person name="Rechtsteiner A."/>
            <person name="Rho M."/>
            <person name="Rogozin I.B."/>
            <person name="Sakarya O."/>
            <person name="Salamov A."/>
            <person name="Schaack S."/>
            <person name="Shapiro H."/>
            <person name="Shiga Y."/>
            <person name="Skalitzky C."/>
            <person name="Smith Z."/>
            <person name="Souvorov A."/>
            <person name="Sung W."/>
            <person name="Tang Z."/>
            <person name="Tsuchiya D."/>
            <person name="Tu H."/>
            <person name="Vos H."/>
            <person name="Wang M."/>
            <person name="Wolf Y.I."/>
            <person name="Yamagata H."/>
            <person name="Yamada T."/>
            <person name="Ye Y."/>
            <person name="Shaw J.R."/>
            <person name="Andrews J."/>
            <person name="Crease T.J."/>
            <person name="Tang H."/>
            <person name="Lucas S.M."/>
            <person name="Robertson H.M."/>
            <person name="Bork P."/>
            <person name="Koonin E.V."/>
            <person name="Zdobnov E.M."/>
            <person name="Grigoriev I.V."/>
            <person name="Lynch M."/>
            <person name="Boore J.L."/>
        </authorList>
    </citation>
    <scope>NUCLEOTIDE SEQUENCE [LARGE SCALE GENOMIC DNA]</scope>
</reference>
<gene>
    <name evidence="3" type="ORF">DAPPUDRAFT_314176</name>
</gene>
<evidence type="ECO:0000259" key="2">
    <source>
        <dbReference type="PROSITE" id="PS50866"/>
    </source>
</evidence>
<feature type="domain" description="CRAL-TRIO" evidence="1">
    <location>
        <begin position="1"/>
        <end position="181"/>
    </location>
</feature>
<dbReference type="Gene3D" id="3.40.525.10">
    <property type="entry name" value="CRAL-TRIO lipid binding domain"/>
    <property type="match status" value="2"/>
</dbReference>
<dbReference type="PROSITE" id="PS50866">
    <property type="entry name" value="GOLD"/>
    <property type="match status" value="1"/>
</dbReference>
<dbReference type="eggNOG" id="KOG1471">
    <property type="taxonomic scope" value="Eukaryota"/>
</dbReference>
<dbReference type="OrthoDB" id="6682367at2759"/>
<accession>E9G4W0</accession>
<protein>
    <recommendedName>
        <fullName evidence="5">CRAL-TRIO domain-containing protein</fullName>
    </recommendedName>
</protein>
<dbReference type="InterPro" id="IPR036598">
    <property type="entry name" value="GOLD_dom_sf"/>
</dbReference>
<dbReference type="SMART" id="SM01100">
    <property type="entry name" value="CRAL_TRIO_N"/>
    <property type="match status" value="1"/>
</dbReference>
<dbReference type="InterPro" id="IPR001251">
    <property type="entry name" value="CRAL-TRIO_dom"/>
</dbReference>
<evidence type="ECO:0000313" key="4">
    <source>
        <dbReference type="Proteomes" id="UP000000305"/>
    </source>
</evidence>
<dbReference type="HOGENOM" id="CLU_014001_2_1_1"/>
<dbReference type="InterPro" id="IPR051064">
    <property type="entry name" value="SEC14/CRAL-TRIO_domain"/>
</dbReference>
<evidence type="ECO:0008006" key="5">
    <source>
        <dbReference type="Google" id="ProtNLM"/>
    </source>
</evidence>
<dbReference type="InterPro" id="IPR036865">
    <property type="entry name" value="CRAL-TRIO_dom_sf"/>
</dbReference>
<dbReference type="InParanoid" id="E9G4W0"/>
<dbReference type="PANTHER" id="PTHR23324:SF83">
    <property type="entry name" value="SEC14-LIKE PROTEIN 2"/>
    <property type="match status" value="1"/>
</dbReference>